<evidence type="ECO:0000256" key="1">
    <source>
        <dbReference type="ARBA" id="ARBA00022722"/>
    </source>
</evidence>
<keyword evidence="8 10" id="KW-0464">Manganese</keyword>
<dbReference type="KEGG" id="taut:V4D30_08740"/>
<evidence type="ECO:0000256" key="6">
    <source>
        <dbReference type="ARBA" id="ARBA00023118"/>
    </source>
</evidence>
<dbReference type="PANTHER" id="PTHR34353:SF2">
    <property type="entry name" value="CRISPR-ASSOCIATED ENDONUCLEASE CAS1 1"/>
    <property type="match status" value="1"/>
</dbReference>
<dbReference type="GO" id="GO:0016787">
    <property type="term" value="F:hydrolase activity"/>
    <property type="evidence" value="ECO:0007669"/>
    <property type="project" value="UniProtKB-KW"/>
</dbReference>
<comment type="cofactor">
    <cofactor evidence="10">
        <name>Mg(2+)</name>
        <dbReference type="ChEBI" id="CHEBI:18420"/>
    </cofactor>
    <cofactor evidence="10">
        <name>Mn(2+)</name>
        <dbReference type="ChEBI" id="CHEBI:29035"/>
    </cofactor>
</comment>
<dbReference type="GO" id="GO:0004519">
    <property type="term" value="F:endonuclease activity"/>
    <property type="evidence" value="ECO:0007669"/>
    <property type="project" value="UniProtKB-UniRule"/>
</dbReference>
<comment type="function">
    <text evidence="10">CRISPR (clustered regularly interspaced short palindromic repeat), is an adaptive immune system that provides protection against mobile genetic elements (viruses, transposable elements and conjugative plasmids). CRISPR clusters contain spacers, sequences complementary to antecedent mobile elements, and target invading nucleic acids. CRISPR clusters are transcribed and processed into CRISPR RNA (crRNA). Acts as a dsDNA endonuclease. Involved in the integration of spacer DNA into the CRISPR cassette.</text>
</comment>
<dbReference type="PANTHER" id="PTHR34353">
    <property type="entry name" value="CRISPR-ASSOCIATED ENDONUCLEASE CAS1 1"/>
    <property type="match status" value="1"/>
</dbReference>
<dbReference type="AlphaFoldDB" id="A0AAU8GVD2"/>
<comment type="subunit">
    <text evidence="9 10">Homodimer, forms a heterotetramer with a Cas2 homodimer.</text>
</comment>
<evidence type="ECO:0000256" key="9">
    <source>
        <dbReference type="ARBA" id="ARBA00038592"/>
    </source>
</evidence>
<feature type="binding site" evidence="10">
    <location>
        <position position="239"/>
    </location>
    <ligand>
        <name>Mn(2+)</name>
        <dbReference type="ChEBI" id="CHEBI:29035"/>
    </ligand>
</feature>
<reference evidence="11" key="1">
    <citation type="submission" date="2024-01" db="EMBL/GenBank/DDBJ databases">
        <title>The first autotrophic representatives of the genus Thermodesulfovibrio.</title>
        <authorList>
            <person name="Maltseva A.I."/>
            <person name="Elcheninov A.G."/>
            <person name="Kublanov I.V."/>
            <person name="Lebedinsky A.V."/>
            <person name="Frolov E.N."/>
        </authorList>
    </citation>
    <scope>NUCLEOTIDE SEQUENCE</scope>
    <source>
        <strain evidence="11">3907-1M</strain>
    </source>
</reference>
<feature type="binding site" evidence="10">
    <location>
        <position position="159"/>
    </location>
    <ligand>
        <name>Mn(2+)</name>
        <dbReference type="ChEBI" id="CHEBI:29035"/>
    </ligand>
</feature>
<sequence length="317" mass="36797">MGTVFIDRKDIYLKTDGNSIEFYYRGKKEGSLPITPLKRVVIVGNVKLQTTVIHKLIKNNVTVVFFTGKLKYIGTIYGSLHNNGFLRVKQYEKSTNEFALKLAKEIVEKKISSNIEFLKEIVNIKPILSMHVTETIENLQNKINSVKTALSIDSLRGIEGTAQALYFSIYTKLYPNSYGFTKRTRRPPLDPVNAMLSFCYTLLHYETVREIQLIGLDPTIGFYHQFEYGRESLACDIVEMFRVDVDRLVYELFKERHITARDFMKDMTQGGVYLKKSGRKKFYPLYEQWAQPMRQKLRDTLRAIARRIVDAKDIISD</sequence>
<keyword evidence="7 10" id="KW-0238">DNA-binding</keyword>
<keyword evidence="1 10" id="KW-0540">Nuclease</keyword>
<dbReference type="InterPro" id="IPR002729">
    <property type="entry name" value="CRISPR-assoc_Cas1"/>
</dbReference>
<evidence type="ECO:0000256" key="2">
    <source>
        <dbReference type="ARBA" id="ARBA00022723"/>
    </source>
</evidence>
<dbReference type="GO" id="GO:0046872">
    <property type="term" value="F:metal ion binding"/>
    <property type="evidence" value="ECO:0007669"/>
    <property type="project" value="UniProtKB-UniRule"/>
</dbReference>
<dbReference type="InterPro" id="IPR050646">
    <property type="entry name" value="Cas1"/>
</dbReference>
<evidence type="ECO:0000256" key="5">
    <source>
        <dbReference type="ARBA" id="ARBA00022842"/>
    </source>
</evidence>
<dbReference type="InterPro" id="IPR042211">
    <property type="entry name" value="CRISPR-assoc_Cas1_N"/>
</dbReference>
<evidence type="ECO:0000313" key="11">
    <source>
        <dbReference type="EMBL" id="XCH46420.1"/>
    </source>
</evidence>
<dbReference type="NCBIfam" id="TIGR00287">
    <property type="entry name" value="cas1"/>
    <property type="match status" value="1"/>
</dbReference>
<dbReference type="EMBL" id="CP144373">
    <property type="protein sequence ID" value="XCH46420.1"/>
    <property type="molecule type" value="Genomic_DNA"/>
</dbReference>
<keyword evidence="5 10" id="KW-0460">Magnesium</keyword>
<dbReference type="RefSeq" id="WP_353683953.1">
    <property type="nucleotide sequence ID" value="NZ_CP144373.1"/>
</dbReference>
<dbReference type="InterPro" id="IPR042206">
    <property type="entry name" value="CRISPR-assoc_Cas1_C"/>
</dbReference>
<keyword evidence="2 10" id="KW-0479">Metal-binding</keyword>
<dbReference type="Pfam" id="PF01867">
    <property type="entry name" value="Cas_Cas1"/>
    <property type="match status" value="1"/>
</dbReference>
<proteinExistence type="inferred from homology"/>
<feature type="binding site" evidence="10">
    <location>
        <position position="224"/>
    </location>
    <ligand>
        <name>Mn(2+)</name>
        <dbReference type="ChEBI" id="CHEBI:29035"/>
    </ligand>
</feature>
<gene>
    <name evidence="10 11" type="primary">cas1</name>
    <name evidence="11" type="ORF">V4D30_08740</name>
</gene>
<dbReference type="GO" id="GO:0051607">
    <property type="term" value="P:defense response to virus"/>
    <property type="evidence" value="ECO:0007669"/>
    <property type="project" value="UniProtKB-UniRule"/>
</dbReference>
<protein>
    <recommendedName>
        <fullName evidence="10">CRISPR-associated endonuclease Cas1</fullName>
        <ecNumber evidence="10">3.1.-.-</ecNumber>
    </recommendedName>
</protein>
<accession>A0AAU8GVD2</accession>
<comment type="similarity">
    <text evidence="10">Belongs to the CRISPR-associated endonuclease Cas1 family.</text>
</comment>
<dbReference type="GO" id="GO:0043571">
    <property type="term" value="P:maintenance of CRISPR repeat elements"/>
    <property type="evidence" value="ECO:0007669"/>
    <property type="project" value="UniProtKB-UniRule"/>
</dbReference>
<evidence type="ECO:0000256" key="3">
    <source>
        <dbReference type="ARBA" id="ARBA00022759"/>
    </source>
</evidence>
<evidence type="ECO:0000256" key="7">
    <source>
        <dbReference type="ARBA" id="ARBA00023125"/>
    </source>
</evidence>
<keyword evidence="6 10" id="KW-0051">Antiviral defense</keyword>
<evidence type="ECO:0000256" key="8">
    <source>
        <dbReference type="ARBA" id="ARBA00023211"/>
    </source>
</evidence>
<dbReference type="HAMAP" id="MF_01470">
    <property type="entry name" value="Cas1"/>
    <property type="match status" value="1"/>
</dbReference>
<keyword evidence="3 10" id="KW-0255">Endonuclease</keyword>
<dbReference type="EC" id="3.1.-.-" evidence="10"/>
<organism evidence="11">
    <name type="scientific">Thermodesulfovibrio autotrophicus</name>
    <dbReference type="NCBI Taxonomy" id="3118333"/>
    <lineage>
        <taxon>Bacteria</taxon>
        <taxon>Pseudomonadati</taxon>
        <taxon>Nitrospirota</taxon>
        <taxon>Thermodesulfovibrionia</taxon>
        <taxon>Thermodesulfovibrionales</taxon>
        <taxon>Thermodesulfovibrionaceae</taxon>
        <taxon>Thermodesulfovibrio</taxon>
    </lineage>
</organism>
<name>A0AAU8GVD2_9BACT</name>
<dbReference type="GO" id="GO:0003677">
    <property type="term" value="F:DNA binding"/>
    <property type="evidence" value="ECO:0007669"/>
    <property type="project" value="UniProtKB-KW"/>
</dbReference>
<dbReference type="Gene3D" id="1.20.120.920">
    <property type="entry name" value="CRISPR-associated endonuclease Cas1, C-terminal domain"/>
    <property type="match status" value="1"/>
</dbReference>
<dbReference type="Gene3D" id="3.100.10.20">
    <property type="entry name" value="CRISPR-associated endonuclease Cas1, N-terminal domain"/>
    <property type="match status" value="1"/>
</dbReference>
<dbReference type="CDD" id="cd09634">
    <property type="entry name" value="Cas1_I-II-III"/>
    <property type="match status" value="1"/>
</dbReference>
<evidence type="ECO:0000256" key="4">
    <source>
        <dbReference type="ARBA" id="ARBA00022801"/>
    </source>
</evidence>
<evidence type="ECO:0000256" key="10">
    <source>
        <dbReference type="HAMAP-Rule" id="MF_01470"/>
    </source>
</evidence>
<keyword evidence="4 10" id="KW-0378">Hydrolase</keyword>